<evidence type="ECO:0000256" key="7">
    <source>
        <dbReference type="ARBA" id="ARBA00022840"/>
    </source>
</evidence>
<dbReference type="PANTHER" id="PTHR24223:SF399">
    <property type="entry name" value="ABC TRANSPORTER ATNG"/>
    <property type="match status" value="1"/>
</dbReference>
<keyword evidence="5" id="KW-0677">Repeat</keyword>
<keyword evidence="9 12" id="KW-0472">Membrane</keyword>
<dbReference type="OrthoDB" id="6500128at2759"/>
<feature type="domain" description="ABC transporter" evidence="13">
    <location>
        <begin position="1404"/>
        <end position="1639"/>
    </location>
</feature>
<keyword evidence="6" id="KW-0547">Nucleotide-binding</keyword>
<evidence type="ECO:0000256" key="9">
    <source>
        <dbReference type="ARBA" id="ARBA00023136"/>
    </source>
</evidence>
<proteinExistence type="inferred from homology"/>
<dbReference type="InterPro" id="IPR036640">
    <property type="entry name" value="ABC1_TM_sf"/>
</dbReference>
<protein>
    <recommendedName>
        <fullName evidence="17">P-loop containing nucleoside triphosphate hydrolase protein</fullName>
    </recommendedName>
</protein>
<dbReference type="InterPro" id="IPR011527">
    <property type="entry name" value="ABC1_TM_dom"/>
</dbReference>
<dbReference type="InterPro" id="IPR003593">
    <property type="entry name" value="AAA+_ATPase"/>
</dbReference>
<dbReference type="GO" id="GO:0005524">
    <property type="term" value="F:ATP binding"/>
    <property type="evidence" value="ECO:0007669"/>
    <property type="project" value="UniProtKB-KW"/>
</dbReference>
<name>A0A1Y2G964_9FUNG</name>
<evidence type="ECO:0000259" key="13">
    <source>
        <dbReference type="PROSITE" id="PS50893"/>
    </source>
</evidence>
<dbReference type="GeneID" id="33572469"/>
<dbReference type="InterPro" id="IPR003439">
    <property type="entry name" value="ABC_transporter-like_ATP-bd"/>
</dbReference>
<dbReference type="Gene3D" id="3.40.50.300">
    <property type="entry name" value="P-loop containing nucleotide triphosphate hydrolases"/>
    <property type="match status" value="2"/>
</dbReference>
<evidence type="ECO:0000256" key="4">
    <source>
        <dbReference type="ARBA" id="ARBA00022692"/>
    </source>
</evidence>
<dbReference type="InParanoid" id="A0A1Y2G964"/>
<accession>A0A1Y2G964</accession>
<dbReference type="STRING" id="64571.A0A1Y2G964"/>
<feature type="transmembrane region" description="Helical" evidence="12">
    <location>
        <begin position="354"/>
        <end position="373"/>
    </location>
</feature>
<feature type="domain" description="ABC transporter" evidence="13">
    <location>
        <begin position="728"/>
        <end position="944"/>
    </location>
</feature>
<feature type="transmembrane region" description="Helical" evidence="12">
    <location>
        <begin position="117"/>
        <end position="137"/>
    </location>
</feature>
<sequence length="1644" mass="183139">MSFCGDEGWGIFSERRPMDFTLCFQDSVLTVVPNITLLVVLSPRLHKVLGKGRLKGVKGTIAFYVKFLMVLTAIAIQIALLTKVKDNYRPSSLLSTIIYLPALVGAAFLHWHEHFNMANPSAVLLLFWFFTMLMSIFPSRSWIQESTEGLSTPAPLLKLLFSIVSGLIFILENIPKRDRKSLIRANAIVVPQKNPSPEPYSSFFARITFFWLLPLLRKGKKSTLKMDDLWSVHPKLLSYPLYLTTKARMDADEAIAQHKIKEQQAAIDTAEKTGATSPKKIARKDSKNIKKGQINLMGAVLHTVGYSFLAAVAPRVLFIATLYVRPILFNQLITFITSYSDISRIQGEKPQEPWVGFGLVIAIFSAGVLSSLFDGQFKNICYNASLKARGVFVNLIYRKALRLSTTNKQEGMGAIVNHMSTDVDKVVSFFEFAHLTWSSIVEVVITFVLLYAQIRYAIFASISVVIVIVSIAGVFSPTVSRLQKQMMQFSDERMKLITELVNYIKPIKLYAWESYFSNKISKVRVNQLNKLRGFFGVISVVATFLNMIVPFSIFAALTVYSSFIATEQEPLDVRRIFTAITLIMMLDEPIGAINTSLSALVSGIVAYKRLHNFLNSEEVDGDNVHRNPDKNASEFAYEIESGTFGWYTPEAIQAATERKEKEKAEAESKAVKNNSKSKKAKNNYKSEGKFDETSEKKRKERFSEDKTGVDPVASSDEEKDTTKVGPTAQTSEVDKTDEEKRDSMGPVLHNINLKIRRGALTAVVGRVGEGKSSLVGAFLGEMHKYSGTVRSFGSLAYVAQSAWILNDTVRNNILFGRPFEKEKYLNTIRACALVPDFKMLVKGDRTVIGEKQRISIARAVYADADVYILDDPLSAVDAHVDQHIFEKALATILAKKTRILVTNGVNHLQDVDQIVVIRKGVISQDGLYQDLIQDEQGDLFRLIQESKVVAPKQRNELENASADIDAGIETLDISKDDFDTAIGEEGSDISLSGDLGSDDSKISKNDIQPINEKGIGKDDNPRTRPILKRAKSSKAKDGDRLELIDDKDHVDDIDDEVIAQGRVGWPVYKFYISTLGTVALVLFLIVCLTFLAAEMGTQIWLERWGDENARVAALNIEPPHTTNYWTMTYLAWILCSAVTLGLSIATSLLVMARKASKKLHVAMLGPLIRSPMSFFDVTSSGKIVNRFSHDINSVDFELPLQFLNLMFIVFSTITTFGYCIVATPYFAIIMLPLALAYYWLGGFFLVSSRELKRLDSAAHSPMYAHFGETLSGLVTIRAFHDSQRFAIQATTLLDRSQQTAYLANATTRWLHIMLDGLSVLILTIVGLLAVIQRDTVNLGFFSIVLSQIGSLTMTMNRLLTVICMLETSIVSVERVREYSQLTPEARDVIPDSKTDEAWPQHGKVTFKNYSTRYREGLDLVLKEVDLTIKGGERVGIVGRTGAGKSSVTLALFRIIEAAQGSIQVDGVDISTLGLHELRSRLTIIPQDPFLFGDSIRLNLDPYDRHTDSEIWAALESASLKSYIQTLPNGLDSTIENGGENMSLGQRQLMSLARAMLAKNTRLLCLDEATAAIDIETDNAIQRALRREFSGCTVLTIAHRINTIMDSDRILVLEKGRVAEFDTPSNLLQNKDSIFYSLATQSGNA</sequence>
<keyword evidence="7" id="KW-0067">ATP-binding</keyword>
<feature type="transmembrane region" description="Helical" evidence="12">
    <location>
        <begin position="1338"/>
        <end position="1359"/>
    </location>
</feature>
<feature type="domain" description="ABC transmembrane type-1" evidence="14">
    <location>
        <begin position="316"/>
        <end position="602"/>
    </location>
</feature>
<feature type="transmembrane region" description="Helical" evidence="12">
    <location>
        <begin position="458"/>
        <end position="479"/>
    </location>
</feature>
<evidence type="ECO:0000256" key="5">
    <source>
        <dbReference type="ARBA" id="ARBA00022737"/>
    </source>
</evidence>
<dbReference type="FunFam" id="1.20.1560.10:FF:000013">
    <property type="entry name" value="ABC transporter C family member 2"/>
    <property type="match status" value="1"/>
</dbReference>
<dbReference type="CDD" id="cd03250">
    <property type="entry name" value="ABCC_MRP_domain1"/>
    <property type="match status" value="1"/>
</dbReference>
<dbReference type="GO" id="GO:0140359">
    <property type="term" value="F:ABC-type transporter activity"/>
    <property type="evidence" value="ECO:0007669"/>
    <property type="project" value="InterPro"/>
</dbReference>
<feature type="compositionally biased region" description="Basic and acidic residues" evidence="11">
    <location>
        <begin position="684"/>
        <end position="708"/>
    </location>
</feature>
<dbReference type="Pfam" id="PF00005">
    <property type="entry name" value="ABC_tran"/>
    <property type="match status" value="2"/>
</dbReference>
<gene>
    <name evidence="15" type="ORF">BCR41DRAFT_425788</name>
</gene>
<feature type="transmembrane region" description="Helical" evidence="12">
    <location>
        <begin position="1226"/>
        <end position="1246"/>
    </location>
</feature>
<dbReference type="Proteomes" id="UP000193648">
    <property type="component" value="Unassembled WGS sequence"/>
</dbReference>
<dbReference type="CDD" id="cd03244">
    <property type="entry name" value="ABCC_MRP_domain2"/>
    <property type="match status" value="1"/>
</dbReference>
<dbReference type="EMBL" id="MCFF01000055">
    <property type="protein sequence ID" value="ORZ04664.1"/>
    <property type="molecule type" value="Genomic_DNA"/>
</dbReference>
<keyword evidence="3" id="KW-0813">Transport</keyword>
<dbReference type="SMART" id="SM00382">
    <property type="entry name" value="AAA"/>
    <property type="match status" value="2"/>
</dbReference>
<dbReference type="InterPro" id="IPR044746">
    <property type="entry name" value="ABCC_6TM_D1"/>
</dbReference>
<feature type="transmembrane region" description="Helical" evidence="12">
    <location>
        <begin position="61"/>
        <end position="81"/>
    </location>
</feature>
<feature type="transmembrane region" description="Helical" evidence="12">
    <location>
        <begin position="432"/>
        <end position="451"/>
    </location>
</feature>
<feature type="transmembrane region" description="Helical" evidence="12">
    <location>
        <begin position="20"/>
        <end position="41"/>
    </location>
</feature>
<evidence type="ECO:0000313" key="15">
    <source>
        <dbReference type="EMBL" id="ORZ04664.1"/>
    </source>
</evidence>
<feature type="transmembrane region" description="Helical" evidence="12">
    <location>
        <begin position="294"/>
        <end position="317"/>
    </location>
</feature>
<feature type="transmembrane region" description="Helical" evidence="12">
    <location>
        <begin position="1070"/>
        <end position="1093"/>
    </location>
</feature>
<dbReference type="GO" id="GO:0016020">
    <property type="term" value="C:membrane"/>
    <property type="evidence" value="ECO:0007669"/>
    <property type="project" value="InterPro"/>
</dbReference>
<dbReference type="GO" id="GO:0016887">
    <property type="term" value="F:ATP hydrolysis activity"/>
    <property type="evidence" value="ECO:0007669"/>
    <property type="project" value="InterPro"/>
</dbReference>
<evidence type="ECO:0000256" key="3">
    <source>
        <dbReference type="ARBA" id="ARBA00022448"/>
    </source>
</evidence>
<feature type="region of interest" description="Disordered" evidence="11">
    <location>
        <begin position="657"/>
        <end position="745"/>
    </location>
</feature>
<keyword evidence="16" id="KW-1185">Reference proteome</keyword>
<keyword evidence="4 12" id="KW-0812">Transmembrane</keyword>
<dbReference type="FunFam" id="3.40.50.300:FF:000074">
    <property type="entry name" value="Multidrug resistance-associated protein 5 isoform 1"/>
    <property type="match status" value="1"/>
</dbReference>
<evidence type="ECO:0000256" key="8">
    <source>
        <dbReference type="ARBA" id="ARBA00022989"/>
    </source>
</evidence>
<reference evidence="15 16" key="1">
    <citation type="submission" date="2016-07" db="EMBL/GenBank/DDBJ databases">
        <title>Pervasive Adenine N6-methylation of Active Genes in Fungi.</title>
        <authorList>
            <consortium name="DOE Joint Genome Institute"/>
            <person name="Mondo S.J."/>
            <person name="Dannebaum R.O."/>
            <person name="Kuo R.C."/>
            <person name="Labutti K."/>
            <person name="Haridas S."/>
            <person name="Kuo A."/>
            <person name="Salamov A."/>
            <person name="Ahrendt S.R."/>
            <person name="Lipzen A."/>
            <person name="Sullivan W."/>
            <person name="Andreopoulos W.B."/>
            <person name="Clum A."/>
            <person name="Lindquist E."/>
            <person name="Daum C."/>
            <person name="Ramamoorthy G.K."/>
            <person name="Gryganskyi A."/>
            <person name="Culley D."/>
            <person name="Magnuson J.K."/>
            <person name="James T.Y."/>
            <person name="O'Malley M.A."/>
            <person name="Stajich J.E."/>
            <person name="Spatafora J.W."/>
            <person name="Visel A."/>
            <person name="Grigoriev I.V."/>
        </authorList>
    </citation>
    <scope>NUCLEOTIDE SEQUENCE [LARGE SCALE GENOMIC DNA]</scope>
    <source>
        <strain evidence="15 16">NRRL 3116</strain>
    </source>
</reference>
<evidence type="ECO:0000256" key="6">
    <source>
        <dbReference type="ARBA" id="ARBA00022741"/>
    </source>
</evidence>
<feature type="transmembrane region" description="Helical" evidence="12">
    <location>
        <begin position="149"/>
        <end position="171"/>
    </location>
</feature>
<evidence type="ECO:0000256" key="10">
    <source>
        <dbReference type="ARBA" id="ARBA00023180"/>
    </source>
</evidence>
<comment type="caution">
    <text evidence="15">The sequence shown here is derived from an EMBL/GenBank/DDBJ whole genome shotgun (WGS) entry which is preliminary data.</text>
</comment>
<keyword evidence="10" id="KW-0325">Glycoprotein</keyword>
<dbReference type="InterPro" id="IPR044726">
    <property type="entry name" value="ABCC_6TM_D2"/>
</dbReference>
<keyword evidence="8 12" id="KW-1133">Transmembrane helix</keyword>
<dbReference type="CDD" id="cd18580">
    <property type="entry name" value="ABC_6TM_ABCC_D2"/>
    <property type="match status" value="1"/>
</dbReference>
<dbReference type="PANTHER" id="PTHR24223">
    <property type="entry name" value="ATP-BINDING CASSETTE SUB-FAMILY C"/>
    <property type="match status" value="1"/>
</dbReference>
<evidence type="ECO:0000313" key="16">
    <source>
        <dbReference type="Proteomes" id="UP000193648"/>
    </source>
</evidence>
<feature type="transmembrane region" description="Helical" evidence="12">
    <location>
        <begin position="1312"/>
        <end position="1332"/>
    </location>
</feature>
<dbReference type="Pfam" id="PF00664">
    <property type="entry name" value="ABC_membrane"/>
    <property type="match status" value="2"/>
</dbReference>
<feature type="transmembrane region" description="Helical" evidence="12">
    <location>
        <begin position="1129"/>
        <end position="1150"/>
    </location>
</feature>
<dbReference type="InterPro" id="IPR027417">
    <property type="entry name" value="P-loop_NTPase"/>
</dbReference>
<dbReference type="Gene3D" id="1.20.1560.10">
    <property type="entry name" value="ABC transporter type 1, transmembrane domain"/>
    <property type="match status" value="2"/>
</dbReference>
<dbReference type="PROSITE" id="PS00211">
    <property type="entry name" value="ABC_TRANSPORTER_1"/>
    <property type="match status" value="1"/>
</dbReference>
<dbReference type="SUPFAM" id="SSF90123">
    <property type="entry name" value="ABC transporter transmembrane region"/>
    <property type="match status" value="2"/>
</dbReference>
<dbReference type="PROSITE" id="PS50893">
    <property type="entry name" value="ABC_TRANSPORTER_2"/>
    <property type="match status" value="2"/>
</dbReference>
<dbReference type="SUPFAM" id="SSF52540">
    <property type="entry name" value="P-loop containing nucleoside triphosphate hydrolases"/>
    <property type="match status" value="2"/>
</dbReference>
<evidence type="ECO:0000256" key="1">
    <source>
        <dbReference type="ARBA" id="ARBA00004127"/>
    </source>
</evidence>
<feature type="domain" description="ABC transmembrane type-1" evidence="14">
    <location>
        <begin position="1072"/>
        <end position="1367"/>
    </location>
</feature>
<evidence type="ECO:0008006" key="17">
    <source>
        <dbReference type="Google" id="ProtNLM"/>
    </source>
</evidence>
<dbReference type="FunFam" id="3.40.50.300:FF:000997">
    <property type="entry name" value="Multidrug resistance-associated protein 1"/>
    <property type="match status" value="1"/>
</dbReference>
<dbReference type="PROSITE" id="PS50929">
    <property type="entry name" value="ABC_TM1F"/>
    <property type="match status" value="2"/>
</dbReference>
<evidence type="ECO:0000256" key="2">
    <source>
        <dbReference type="ARBA" id="ARBA00009726"/>
    </source>
</evidence>
<feature type="transmembrane region" description="Helical" evidence="12">
    <location>
        <begin position="93"/>
        <end position="111"/>
    </location>
</feature>
<dbReference type="InterPro" id="IPR050173">
    <property type="entry name" value="ABC_transporter_C-like"/>
</dbReference>
<comment type="similarity">
    <text evidence="2">Belongs to the ABC transporter superfamily. ABCC family. Conjugate transporter (TC 3.A.1.208) subfamily.</text>
</comment>
<feature type="compositionally biased region" description="Basic and acidic residues" evidence="11">
    <location>
        <begin position="732"/>
        <end position="743"/>
    </location>
</feature>
<feature type="transmembrane region" description="Helical" evidence="12">
    <location>
        <begin position="1202"/>
        <end position="1220"/>
    </location>
</feature>
<evidence type="ECO:0000256" key="11">
    <source>
        <dbReference type="SAM" id="MobiDB-lite"/>
    </source>
</evidence>
<dbReference type="InterPro" id="IPR017871">
    <property type="entry name" value="ABC_transporter-like_CS"/>
</dbReference>
<feature type="transmembrane region" description="Helical" evidence="12">
    <location>
        <begin position="534"/>
        <end position="560"/>
    </location>
</feature>
<evidence type="ECO:0000256" key="12">
    <source>
        <dbReference type="SAM" id="Phobius"/>
    </source>
</evidence>
<organism evidence="15 16">
    <name type="scientific">Lobosporangium transversale</name>
    <dbReference type="NCBI Taxonomy" id="64571"/>
    <lineage>
        <taxon>Eukaryota</taxon>
        <taxon>Fungi</taxon>
        <taxon>Fungi incertae sedis</taxon>
        <taxon>Mucoromycota</taxon>
        <taxon>Mortierellomycotina</taxon>
        <taxon>Mortierellomycetes</taxon>
        <taxon>Mortierellales</taxon>
        <taxon>Mortierellaceae</taxon>
        <taxon>Lobosporangium</taxon>
    </lineage>
</organism>
<dbReference type="GO" id="GO:0012505">
    <property type="term" value="C:endomembrane system"/>
    <property type="evidence" value="ECO:0007669"/>
    <property type="project" value="UniProtKB-SubCell"/>
</dbReference>
<dbReference type="CDD" id="cd18579">
    <property type="entry name" value="ABC_6TM_ABCC_D1"/>
    <property type="match status" value="1"/>
</dbReference>
<feature type="compositionally biased region" description="Basic and acidic residues" evidence="11">
    <location>
        <begin position="657"/>
        <end position="670"/>
    </location>
</feature>
<comment type="subcellular location">
    <subcellularLocation>
        <location evidence="1">Endomembrane system</location>
        <topology evidence="1">Multi-pass membrane protein</topology>
    </subcellularLocation>
</comment>
<dbReference type="InterPro" id="IPR056227">
    <property type="entry name" value="TMD0_ABC"/>
</dbReference>
<evidence type="ECO:0000259" key="14">
    <source>
        <dbReference type="PROSITE" id="PS50929"/>
    </source>
</evidence>
<dbReference type="RefSeq" id="XP_021876661.1">
    <property type="nucleotide sequence ID" value="XM_022030628.1"/>
</dbReference>
<dbReference type="Pfam" id="PF24357">
    <property type="entry name" value="TMD0_ABC"/>
    <property type="match status" value="1"/>
</dbReference>